<dbReference type="InterPro" id="IPR011009">
    <property type="entry name" value="Kinase-like_dom_sf"/>
</dbReference>
<reference evidence="1" key="1">
    <citation type="journal article" date="2014" name="Nat. Commun.">
        <title>Multiple recent horizontal transfers of a large genomic region in cheese making fungi.</title>
        <authorList>
            <person name="Cheeseman K."/>
            <person name="Ropars J."/>
            <person name="Renault P."/>
            <person name="Dupont J."/>
            <person name="Gouzy J."/>
            <person name="Branca A."/>
            <person name="Abraham A.L."/>
            <person name="Ceppi M."/>
            <person name="Conseiller E."/>
            <person name="Debuchy R."/>
            <person name="Malagnac F."/>
            <person name="Goarin A."/>
            <person name="Silar P."/>
            <person name="Lacoste S."/>
            <person name="Sallet E."/>
            <person name="Bensimon A."/>
            <person name="Giraud T."/>
            <person name="Brygoo Y."/>
        </authorList>
    </citation>
    <scope>NUCLEOTIDE SEQUENCE [LARGE SCALE GENOMIC DNA]</scope>
    <source>
        <strain evidence="1">FM164</strain>
    </source>
</reference>
<dbReference type="AlphaFoldDB" id="W6Q4B8"/>
<accession>W6Q4B8</accession>
<keyword evidence="2" id="KW-1185">Reference proteome</keyword>
<protein>
    <submittedName>
        <fullName evidence="1">Aminoglycoside phosphotransferase</fullName>
    </submittedName>
</protein>
<dbReference type="Proteomes" id="UP000030686">
    <property type="component" value="Unassembled WGS sequence"/>
</dbReference>
<sequence>MVTEEHVYGPFPLCHLDLHFNNMLVDEDFNITAILDWSNIQTVPMERFASNPESIAPPAAPQEFKQAVFDFRDIFVDALAKIEGESGASSSDGGIPLSRLFASPLSEVLFRCTCSPARRAIFDAQLTLSLTYGKDAKWEDFKRFFNDRLA</sequence>
<dbReference type="Gene3D" id="3.90.1200.10">
    <property type="match status" value="1"/>
</dbReference>
<dbReference type="OrthoDB" id="10003767at2759"/>
<keyword evidence="1" id="KW-0808">Transferase</keyword>
<evidence type="ECO:0000313" key="2">
    <source>
        <dbReference type="Proteomes" id="UP000030686"/>
    </source>
</evidence>
<dbReference type="SUPFAM" id="SSF56112">
    <property type="entry name" value="Protein kinase-like (PK-like)"/>
    <property type="match status" value="1"/>
</dbReference>
<dbReference type="STRING" id="1365484.W6Q4B8"/>
<proteinExistence type="predicted"/>
<name>W6Q4B8_PENRF</name>
<gene>
    <name evidence="1" type="ORF">PROQFM164_S02g000921</name>
</gene>
<organism evidence="1 2">
    <name type="scientific">Penicillium roqueforti (strain FM164)</name>
    <dbReference type="NCBI Taxonomy" id="1365484"/>
    <lineage>
        <taxon>Eukaryota</taxon>
        <taxon>Fungi</taxon>
        <taxon>Dikarya</taxon>
        <taxon>Ascomycota</taxon>
        <taxon>Pezizomycotina</taxon>
        <taxon>Eurotiomycetes</taxon>
        <taxon>Eurotiomycetidae</taxon>
        <taxon>Eurotiales</taxon>
        <taxon>Aspergillaceae</taxon>
        <taxon>Penicillium</taxon>
    </lineage>
</organism>
<dbReference type="GO" id="GO:0016740">
    <property type="term" value="F:transferase activity"/>
    <property type="evidence" value="ECO:0007669"/>
    <property type="project" value="UniProtKB-KW"/>
</dbReference>
<dbReference type="EMBL" id="HG792016">
    <property type="protein sequence ID" value="CDM30771.1"/>
    <property type="molecule type" value="Genomic_DNA"/>
</dbReference>
<evidence type="ECO:0000313" key="1">
    <source>
        <dbReference type="EMBL" id="CDM30771.1"/>
    </source>
</evidence>